<keyword evidence="2" id="KW-0479">Metal-binding</keyword>
<evidence type="ECO:0000259" key="3">
    <source>
        <dbReference type="Pfam" id="PF12850"/>
    </source>
</evidence>
<comment type="cofactor">
    <cofactor evidence="2">
        <name>a divalent metal cation</name>
        <dbReference type="ChEBI" id="CHEBI:60240"/>
    </cofactor>
</comment>
<dbReference type="PANTHER" id="PTHR43165">
    <property type="entry name" value="METALLOPHOSPHOESTERASE"/>
    <property type="match status" value="1"/>
</dbReference>
<dbReference type="InterPro" id="IPR053193">
    <property type="entry name" value="MetalloPDE_YfcE-like"/>
</dbReference>
<dbReference type="InterPro" id="IPR029052">
    <property type="entry name" value="Metallo-depent_PP-like"/>
</dbReference>
<dbReference type="Proteomes" id="UP000008276">
    <property type="component" value="Chromosome"/>
</dbReference>
<dbReference type="RefSeq" id="WP_014062550.1">
    <property type="nucleotide sequence ID" value="NC_015958.1"/>
</dbReference>
<reference evidence="4 5" key="1">
    <citation type="submission" date="2011-08" db="EMBL/GenBank/DDBJ databases">
        <title>Complete sequence of Thermoanaerobacter wiegelii Rt8.B1.</title>
        <authorList>
            <consortium name="US DOE Joint Genome Institute"/>
            <person name="Lucas S."/>
            <person name="Han J."/>
            <person name="Lapidus A."/>
            <person name="Cheng J.-F."/>
            <person name="Goodwin L."/>
            <person name="Pitluck S."/>
            <person name="Peters L."/>
            <person name="Mikhailova N."/>
            <person name="Zeytun A."/>
            <person name="Daligault H."/>
            <person name="Detter J.C."/>
            <person name="Han C."/>
            <person name="Tapia R."/>
            <person name="Land M."/>
            <person name="Hauser L."/>
            <person name="Kyrpides N."/>
            <person name="Ivanova N."/>
            <person name="Pagani I."/>
            <person name="Hemme C."/>
            <person name="Woyke T."/>
        </authorList>
    </citation>
    <scope>NUCLEOTIDE SEQUENCE [LARGE SCALE GENOMIC DNA]</scope>
    <source>
        <strain evidence="4 5">Rt8.B1</strain>
    </source>
</reference>
<evidence type="ECO:0000256" key="1">
    <source>
        <dbReference type="ARBA" id="ARBA00008950"/>
    </source>
</evidence>
<dbReference type="PANTHER" id="PTHR43165:SF1">
    <property type="entry name" value="PHOSPHODIESTERASE MJ0936"/>
    <property type="match status" value="1"/>
</dbReference>
<dbReference type="InterPro" id="IPR000979">
    <property type="entry name" value="Phosphodiesterase_MJ0936/Vps29"/>
</dbReference>
<evidence type="ECO:0000313" key="5">
    <source>
        <dbReference type="Proteomes" id="UP000008276"/>
    </source>
</evidence>
<proteinExistence type="inferred from homology"/>
<dbReference type="CDD" id="cd00841">
    <property type="entry name" value="MPP_YfcE"/>
    <property type="match status" value="1"/>
</dbReference>
<sequence length="193" mass="21737">MKIGVISDTHGDYKSWEKAWDFLKDSDIILHAGDVLYHGPRNQIPEGYDPKKLADAVNASPVPILIAEGNCDAYVDQMMLDVPIQTPYVFAFIEGKRFMIQHGHNISDEDIHKLIKKYKLDYFIIGHTHIPLIKKIENCVMINPGSTSISKREDKINSVGFIEVESGSVHIIDLESGKDILFLDGKVNVVNVY</sequence>
<dbReference type="KEGG" id="twi:Thewi_0829"/>
<dbReference type="NCBIfam" id="NF006988">
    <property type="entry name" value="PRK09453.1"/>
    <property type="match status" value="1"/>
</dbReference>
<keyword evidence="5" id="KW-1185">Reference proteome</keyword>
<protein>
    <recommendedName>
        <fullName evidence="2">Phosphoesterase</fullName>
        <ecNumber evidence="2">3.1.4.-</ecNumber>
    </recommendedName>
</protein>
<dbReference type="EC" id="3.1.4.-" evidence="2"/>
<name>G2MW90_9THEO</name>
<dbReference type="GO" id="GO:0046872">
    <property type="term" value="F:metal ion binding"/>
    <property type="evidence" value="ECO:0007669"/>
    <property type="project" value="UniProtKB-KW"/>
</dbReference>
<gene>
    <name evidence="4" type="ORF">Thewi_0829</name>
</gene>
<dbReference type="HOGENOM" id="CLU_063749_1_1_9"/>
<feature type="domain" description="Calcineurin-like phosphoesterase" evidence="3">
    <location>
        <begin position="1"/>
        <end position="166"/>
    </location>
</feature>
<organism evidence="4 5">
    <name type="scientific">Thermoanaerobacter wiegelii Rt8.B1</name>
    <dbReference type="NCBI Taxonomy" id="697303"/>
    <lineage>
        <taxon>Bacteria</taxon>
        <taxon>Bacillati</taxon>
        <taxon>Bacillota</taxon>
        <taxon>Clostridia</taxon>
        <taxon>Thermoanaerobacterales</taxon>
        <taxon>Thermoanaerobacteraceae</taxon>
        <taxon>Thermoanaerobacter</taxon>
    </lineage>
</organism>
<evidence type="ECO:0000313" key="4">
    <source>
        <dbReference type="EMBL" id="AEM78260.1"/>
    </source>
</evidence>
<dbReference type="SUPFAM" id="SSF56300">
    <property type="entry name" value="Metallo-dependent phosphatases"/>
    <property type="match status" value="1"/>
</dbReference>
<dbReference type="eggNOG" id="COG0622">
    <property type="taxonomic scope" value="Bacteria"/>
</dbReference>
<dbReference type="STRING" id="697303.Thewi_0829"/>
<accession>G2MW90</accession>
<dbReference type="Pfam" id="PF12850">
    <property type="entry name" value="Metallophos_2"/>
    <property type="match status" value="1"/>
</dbReference>
<dbReference type="InterPro" id="IPR024654">
    <property type="entry name" value="Calcineurin-like_PHP_lpxH"/>
</dbReference>
<dbReference type="AlphaFoldDB" id="G2MW90"/>
<dbReference type="NCBIfam" id="TIGR00040">
    <property type="entry name" value="yfcE"/>
    <property type="match status" value="1"/>
</dbReference>
<evidence type="ECO:0000256" key="2">
    <source>
        <dbReference type="RuleBase" id="RU362039"/>
    </source>
</evidence>
<comment type="similarity">
    <text evidence="1 2">Belongs to the metallophosphoesterase superfamily. YfcE family.</text>
</comment>
<dbReference type="EMBL" id="CP002991">
    <property type="protein sequence ID" value="AEM78260.1"/>
    <property type="molecule type" value="Genomic_DNA"/>
</dbReference>
<dbReference type="InterPro" id="IPR041802">
    <property type="entry name" value="MPP_YfcE"/>
</dbReference>
<dbReference type="Gene3D" id="3.60.21.10">
    <property type="match status" value="1"/>
</dbReference>
<dbReference type="GO" id="GO:0016787">
    <property type="term" value="F:hydrolase activity"/>
    <property type="evidence" value="ECO:0007669"/>
    <property type="project" value="UniProtKB-UniRule"/>
</dbReference>